<evidence type="ECO:0000313" key="3">
    <source>
        <dbReference type="Proteomes" id="UP000245119"/>
    </source>
</evidence>
<evidence type="ECO:0000256" key="1">
    <source>
        <dbReference type="SAM" id="Phobius"/>
    </source>
</evidence>
<keyword evidence="3" id="KW-1185">Reference proteome</keyword>
<organism evidence="2 3">
    <name type="scientific">Pomacea canaliculata</name>
    <name type="common">Golden apple snail</name>
    <dbReference type="NCBI Taxonomy" id="400727"/>
    <lineage>
        <taxon>Eukaryota</taxon>
        <taxon>Metazoa</taxon>
        <taxon>Spiralia</taxon>
        <taxon>Lophotrochozoa</taxon>
        <taxon>Mollusca</taxon>
        <taxon>Gastropoda</taxon>
        <taxon>Caenogastropoda</taxon>
        <taxon>Architaenioglossa</taxon>
        <taxon>Ampullarioidea</taxon>
        <taxon>Ampullariidae</taxon>
        <taxon>Pomacea</taxon>
    </lineage>
</organism>
<dbReference type="AlphaFoldDB" id="A0A2T7NRB9"/>
<dbReference type="Proteomes" id="UP000245119">
    <property type="component" value="Linkage Group LG10"/>
</dbReference>
<gene>
    <name evidence="2" type="ORF">C0Q70_16979</name>
</gene>
<keyword evidence="1" id="KW-1133">Transmembrane helix</keyword>
<protein>
    <submittedName>
        <fullName evidence="2">Uncharacterized protein</fullName>
    </submittedName>
</protein>
<sequence length="127" mass="14506">MMVATVLAEVLSIFWSSRTVNVWPFNEYNMPERFLKSALISNFVLVVALKYALWSQWMTSSWFDLIILTIWLTLGYACLEGPHRVTDKDSLIRFSANVLHKMSVITVILVTLYVLGDLSDESLGLVM</sequence>
<reference evidence="2 3" key="1">
    <citation type="submission" date="2018-04" db="EMBL/GenBank/DDBJ databases">
        <title>The genome of golden apple snail Pomacea canaliculata provides insight into stress tolerance and invasive adaptation.</title>
        <authorList>
            <person name="Liu C."/>
            <person name="Liu B."/>
            <person name="Ren Y."/>
            <person name="Zhang Y."/>
            <person name="Wang H."/>
            <person name="Li S."/>
            <person name="Jiang F."/>
            <person name="Yin L."/>
            <person name="Zhang G."/>
            <person name="Qian W."/>
            <person name="Fan W."/>
        </authorList>
    </citation>
    <scope>NUCLEOTIDE SEQUENCE [LARGE SCALE GENOMIC DNA]</scope>
    <source>
        <strain evidence="2">SZHN2017</strain>
        <tissue evidence="2">Muscle</tissue>
    </source>
</reference>
<feature type="transmembrane region" description="Helical" evidence="1">
    <location>
        <begin position="60"/>
        <end position="79"/>
    </location>
</feature>
<feature type="transmembrane region" description="Helical" evidence="1">
    <location>
        <begin position="91"/>
        <end position="115"/>
    </location>
</feature>
<feature type="transmembrane region" description="Helical" evidence="1">
    <location>
        <begin position="34"/>
        <end position="54"/>
    </location>
</feature>
<name>A0A2T7NRB9_POMCA</name>
<evidence type="ECO:0000313" key="2">
    <source>
        <dbReference type="EMBL" id="PVD23706.1"/>
    </source>
</evidence>
<dbReference type="OrthoDB" id="6124070at2759"/>
<keyword evidence="1" id="KW-0812">Transmembrane</keyword>
<keyword evidence="1" id="KW-0472">Membrane</keyword>
<dbReference type="EMBL" id="PZQS01000010">
    <property type="protein sequence ID" value="PVD23706.1"/>
    <property type="molecule type" value="Genomic_DNA"/>
</dbReference>
<comment type="caution">
    <text evidence="2">The sequence shown here is derived from an EMBL/GenBank/DDBJ whole genome shotgun (WGS) entry which is preliminary data.</text>
</comment>
<proteinExistence type="predicted"/>
<accession>A0A2T7NRB9</accession>